<feature type="compositionally biased region" description="Low complexity" evidence="8">
    <location>
        <begin position="443"/>
        <end position="457"/>
    </location>
</feature>
<dbReference type="RefSeq" id="WP_339089085.1">
    <property type="nucleotide sequence ID" value="NZ_LR743507.1"/>
</dbReference>
<dbReference type="PANTHER" id="PTHR32071:SF57">
    <property type="entry name" value="C4-DICARBOXYLATE TRANSPORT TRANSCRIPTIONAL REGULATORY PROTEIN DCTD"/>
    <property type="match status" value="1"/>
</dbReference>
<evidence type="ECO:0000256" key="1">
    <source>
        <dbReference type="ARBA" id="ARBA00022553"/>
    </source>
</evidence>
<accession>A0A679IZH7</accession>
<dbReference type="PANTHER" id="PTHR32071">
    <property type="entry name" value="TRANSCRIPTIONAL REGULATORY PROTEIN"/>
    <property type="match status" value="1"/>
</dbReference>
<dbReference type="GO" id="GO:0000160">
    <property type="term" value="P:phosphorelay signal transduction system"/>
    <property type="evidence" value="ECO:0007669"/>
    <property type="project" value="UniProtKB-KW"/>
</dbReference>
<dbReference type="Gene3D" id="3.40.50.300">
    <property type="entry name" value="P-loop containing nucleotide triphosphate hydrolases"/>
    <property type="match status" value="1"/>
</dbReference>
<dbReference type="InterPro" id="IPR002197">
    <property type="entry name" value="HTH_Fis"/>
</dbReference>
<feature type="region of interest" description="Disordered" evidence="8">
    <location>
        <begin position="438"/>
        <end position="463"/>
    </location>
</feature>
<dbReference type="Pfam" id="PF00072">
    <property type="entry name" value="Response_reg"/>
    <property type="match status" value="1"/>
</dbReference>
<sequence>MAEQELEVLFVEDDPAVRLGSTQALQLAGLRVSGFGSAEHVLPRVVPGFAGVLVTDVKLPGMDGLALLSRALQVDPTLPVILVTGHGDITMAVQAMRLGAYDFLEKPFSPDQLTEVVQRALEKRALSLEVDLLRRKLEGYEAIEAKLIGRSSAMQRLRRLVLDVASSDADVLILGETGTGKELVARCLHDCGRRREGNFAAINCGGMPEALFESEMFGHEAGAFTGAAKRRIGKIEHARGGTLFLDEIETMPMNLQVKMLRALQERQFERLGSNELRPMDSRVVAATKADLLEAARAQKFRDDLYYRLSVVVLHLPPLRERREDIPLLFTHFAMQASLRHGRELPLVGPRQLQALMAHAWPGNVRELRNIADRFVLGLWDGEEGFRSMAQGPRTLDEQMAQFERYLIHEALEACNGSAASAAERLGVPRKTLYDKMRRLGPLDAAPSDDATASAPPRRALRSA</sequence>
<evidence type="ECO:0000256" key="5">
    <source>
        <dbReference type="ARBA" id="ARBA00023015"/>
    </source>
</evidence>
<dbReference type="Gene3D" id="1.10.8.60">
    <property type="match status" value="1"/>
</dbReference>
<dbReference type="SUPFAM" id="SSF52172">
    <property type="entry name" value="CheY-like"/>
    <property type="match status" value="1"/>
</dbReference>
<dbReference type="InterPro" id="IPR009057">
    <property type="entry name" value="Homeodomain-like_sf"/>
</dbReference>
<dbReference type="Gene3D" id="1.10.10.60">
    <property type="entry name" value="Homeodomain-like"/>
    <property type="match status" value="1"/>
</dbReference>
<evidence type="ECO:0000256" key="4">
    <source>
        <dbReference type="ARBA" id="ARBA00023012"/>
    </source>
</evidence>
<dbReference type="InterPro" id="IPR002078">
    <property type="entry name" value="Sigma_54_int"/>
</dbReference>
<dbReference type="Gene3D" id="3.40.50.2300">
    <property type="match status" value="1"/>
</dbReference>
<evidence type="ECO:0000313" key="11">
    <source>
        <dbReference type="EMBL" id="CAA2101713.1"/>
    </source>
</evidence>
<dbReference type="PROSITE" id="PS00688">
    <property type="entry name" value="SIGMA54_INTERACT_3"/>
    <property type="match status" value="1"/>
</dbReference>
<feature type="modified residue" description="4-aspartylphosphate" evidence="7">
    <location>
        <position position="56"/>
    </location>
</feature>
<organism evidence="11">
    <name type="scientific">Variovorax paradoxus</name>
    <dbReference type="NCBI Taxonomy" id="34073"/>
    <lineage>
        <taxon>Bacteria</taxon>
        <taxon>Pseudomonadati</taxon>
        <taxon>Pseudomonadota</taxon>
        <taxon>Betaproteobacteria</taxon>
        <taxon>Burkholderiales</taxon>
        <taxon>Comamonadaceae</taxon>
        <taxon>Variovorax</taxon>
    </lineage>
</organism>
<dbReference type="EMBL" id="LR743507">
    <property type="protein sequence ID" value="CAA2101713.1"/>
    <property type="molecule type" value="Genomic_DNA"/>
</dbReference>
<dbReference type="InterPro" id="IPR001789">
    <property type="entry name" value="Sig_transdc_resp-reg_receiver"/>
</dbReference>
<evidence type="ECO:0000256" key="6">
    <source>
        <dbReference type="ARBA" id="ARBA00023163"/>
    </source>
</evidence>
<dbReference type="PROSITE" id="PS50045">
    <property type="entry name" value="SIGMA54_INTERACT_4"/>
    <property type="match status" value="1"/>
</dbReference>
<keyword evidence="1 7" id="KW-0597">Phosphoprotein</keyword>
<feature type="domain" description="Sigma-54 factor interaction" evidence="9">
    <location>
        <begin position="147"/>
        <end position="376"/>
    </location>
</feature>
<dbReference type="Pfam" id="PF02954">
    <property type="entry name" value="HTH_8"/>
    <property type="match status" value="1"/>
</dbReference>
<dbReference type="Pfam" id="PF00158">
    <property type="entry name" value="Sigma54_activat"/>
    <property type="match status" value="1"/>
</dbReference>
<dbReference type="SMART" id="SM00382">
    <property type="entry name" value="AAA"/>
    <property type="match status" value="1"/>
</dbReference>
<dbReference type="InterPro" id="IPR011006">
    <property type="entry name" value="CheY-like_superfamily"/>
</dbReference>
<keyword evidence="3" id="KW-0067">ATP-binding</keyword>
<dbReference type="Pfam" id="PF25601">
    <property type="entry name" value="AAA_lid_14"/>
    <property type="match status" value="1"/>
</dbReference>
<evidence type="ECO:0000256" key="8">
    <source>
        <dbReference type="SAM" id="MobiDB-lite"/>
    </source>
</evidence>
<keyword evidence="2" id="KW-0547">Nucleotide-binding</keyword>
<dbReference type="FunFam" id="3.40.50.2300:FF:000018">
    <property type="entry name" value="DNA-binding transcriptional regulator NtrC"/>
    <property type="match status" value="1"/>
</dbReference>
<dbReference type="PROSITE" id="PS00675">
    <property type="entry name" value="SIGMA54_INTERACT_1"/>
    <property type="match status" value="1"/>
</dbReference>
<dbReference type="PROSITE" id="PS50110">
    <property type="entry name" value="RESPONSE_REGULATORY"/>
    <property type="match status" value="1"/>
</dbReference>
<evidence type="ECO:0000256" key="2">
    <source>
        <dbReference type="ARBA" id="ARBA00022741"/>
    </source>
</evidence>
<dbReference type="SUPFAM" id="SSF52540">
    <property type="entry name" value="P-loop containing nucleoside triphosphate hydrolases"/>
    <property type="match status" value="1"/>
</dbReference>
<dbReference type="PRINTS" id="PR01590">
    <property type="entry name" value="HTHFIS"/>
</dbReference>
<dbReference type="SMART" id="SM00448">
    <property type="entry name" value="REC"/>
    <property type="match status" value="1"/>
</dbReference>
<dbReference type="InterPro" id="IPR058031">
    <property type="entry name" value="AAA_lid_NorR"/>
</dbReference>
<dbReference type="CDD" id="cd00009">
    <property type="entry name" value="AAA"/>
    <property type="match status" value="1"/>
</dbReference>
<keyword evidence="4" id="KW-0902">Two-component regulatory system</keyword>
<protein>
    <submittedName>
        <fullName evidence="11">C4-dicarboxylate transport transcriptional regulatory protein DctD</fullName>
    </submittedName>
</protein>
<evidence type="ECO:0000256" key="3">
    <source>
        <dbReference type="ARBA" id="ARBA00022840"/>
    </source>
</evidence>
<proteinExistence type="predicted"/>
<dbReference type="InterPro" id="IPR025944">
    <property type="entry name" value="Sigma_54_int_dom_CS"/>
</dbReference>
<dbReference type="SUPFAM" id="SSF46689">
    <property type="entry name" value="Homeodomain-like"/>
    <property type="match status" value="1"/>
</dbReference>
<dbReference type="InterPro" id="IPR003593">
    <property type="entry name" value="AAA+_ATPase"/>
</dbReference>
<evidence type="ECO:0000259" key="9">
    <source>
        <dbReference type="PROSITE" id="PS50045"/>
    </source>
</evidence>
<gene>
    <name evidence="11" type="primary">dctD_2</name>
    <name evidence="11" type="ORF">VVAX_01387</name>
</gene>
<dbReference type="FunFam" id="3.40.50.300:FF:000006">
    <property type="entry name" value="DNA-binding transcriptional regulator NtrC"/>
    <property type="match status" value="1"/>
</dbReference>
<dbReference type="CDD" id="cd17549">
    <property type="entry name" value="REC_DctD-like"/>
    <property type="match status" value="1"/>
</dbReference>
<dbReference type="GO" id="GO:0005524">
    <property type="term" value="F:ATP binding"/>
    <property type="evidence" value="ECO:0007669"/>
    <property type="project" value="UniProtKB-KW"/>
</dbReference>
<feature type="domain" description="Response regulatory" evidence="10">
    <location>
        <begin position="7"/>
        <end position="121"/>
    </location>
</feature>
<keyword evidence="6" id="KW-0804">Transcription</keyword>
<evidence type="ECO:0000256" key="7">
    <source>
        <dbReference type="PROSITE-ProRule" id="PRU00169"/>
    </source>
</evidence>
<dbReference type="AlphaFoldDB" id="A0A679IZH7"/>
<evidence type="ECO:0000259" key="10">
    <source>
        <dbReference type="PROSITE" id="PS50110"/>
    </source>
</evidence>
<name>A0A679IZH7_VARPD</name>
<dbReference type="GO" id="GO:0006355">
    <property type="term" value="P:regulation of DNA-templated transcription"/>
    <property type="evidence" value="ECO:0007669"/>
    <property type="project" value="InterPro"/>
</dbReference>
<dbReference type="InterPro" id="IPR025662">
    <property type="entry name" value="Sigma_54_int_dom_ATP-bd_1"/>
</dbReference>
<reference evidence="11" key="1">
    <citation type="submission" date="2019-12" db="EMBL/GenBank/DDBJ databases">
        <authorList>
            <person name="Cremers G."/>
        </authorList>
    </citation>
    <scope>NUCLEOTIDE SEQUENCE</scope>
    <source>
        <strain evidence="11">Vvax</strain>
    </source>
</reference>
<keyword evidence="5" id="KW-0805">Transcription regulation</keyword>
<dbReference type="GO" id="GO:0043565">
    <property type="term" value="F:sequence-specific DNA binding"/>
    <property type="evidence" value="ECO:0007669"/>
    <property type="project" value="InterPro"/>
</dbReference>
<dbReference type="InterPro" id="IPR027417">
    <property type="entry name" value="P-loop_NTPase"/>
</dbReference>